<evidence type="ECO:0000313" key="3">
    <source>
        <dbReference type="EMBL" id="RYV50174.1"/>
    </source>
</evidence>
<organism evidence="3 4">
    <name type="scientific">Pengzhenrongella frigida</name>
    <dbReference type="NCBI Taxonomy" id="1259133"/>
    <lineage>
        <taxon>Bacteria</taxon>
        <taxon>Bacillati</taxon>
        <taxon>Actinomycetota</taxon>
        <taxon>Actinomycetes</taxon>
        <taxon>Micrococcales</taxon>
        <taxon>Pengzhenrongella</taxon>
    </lineage>
</organism>
<dbReference type="OrthoDB" id="5192391at2"/>
<comment type="caution">
    <text evidence="3">The sequence shown here is derived from an EMBL/GenBank/DDBJ whole genome shotgun (WGS) entry which is preliminary data.</text>
</comment>
<dbReference type="InterPro" id="IPR013974">
    <property type="entry name" value="SAF"/>
</dbReference>
<gene>
    <name evidence="3" type="ORF">EUA98_15010</name>
</gene>
<keyword evidence="1" id="KW-1133">Transmembrane helix</keyword>
<sequence>MVATWREPVSPVAVRLRRPTWRDPRLLAGVVMVAAAVALGAWVVSAAEANTPVYVARGTLTPGETVSGADLVVGRVRLGSAEAGHYLAATAAPPSGLVVLRTVAAGELVPLSALGEAAALDVRPVPVVVADAPSAGVVEGAQVDLWVTPELDGEVSAAPRQLAANLEVAEVARPAGAFAVGSRTTVHVLVPTGSLPEVLAALAADGTAWLVLVPGTGGPR</sequence>
<evidence type="ECO:0000259" key="2">
    <source>
        <dbReference type="SMART" id="SM00858"/>
    </source>
</evidence>
<name>A0A4V1ZGY6_9MICO</name>
<keyword evidence="4" id="KW-1185">Reference proteome</keyword>
<keyword evidence="1" id="KW-0812">Transmembrane</keyword>
<proteinExistence type="predicted"/>
<dbReference type="SMART" id="SM00858">
    <property type="entry name" value="SAF"/>
    <property type="match status" value="1"/>
</dbReference>
<feature type="domain" description="SAF" evidence="2">
    <location>
        <begin position="51"/>
        <end position="115"/>
    </location>
</feature>
<dbReference type="Pfam" id="PF08666">
    <property type="entry name" value="SAF"/>
    <property type="match status" value="1"/>
</dbReference>
<dbReference type="EMBL" id="SDWW01000040">
    <property type="protein sequence ID" value="RYV50174.1"/>
    <property type="molecule type" value="Genomic_DNA"/>
</dbReference>
<dbReference type="AlphaFoldDB" id="A0A4V1ZGY6"/>
<protein>
    <recommendedName>
        <fullName evidence="2">SAF domain-containing protein</fullName>
    </recommendedName>
</protein>
<keyword evidence="1" id="KW-0472">Membrane</keyword>
<evidence type="ECO:0000256" key="1">
    <source>
        <dbReference type="SAM" id="Phobius"/>
    </source>
</evidence>
<feature type="transmembrane region" description="Helical" evidence="1">
    <location>
        <begin position="26"/>
        <end position="44"/>
    </location>
</feature>
<accession>A0A4V1ZGY6</accession>
<reference evidence="3 4" key="1">
    <citation type="submission" date="2019-01" db="EMBL/GenBank/DDBJ databases">
        <title>Novel species of Cellulomonas.</title>
        <authorList>
            <person name="Liu Q."/>
            <person name="Xin Y.-H."/>
        </authorList>
    </citation>
    <scope>NUCLEOTIDE SEQUENCE [LARGE SCALE GENOMIC DNA]</scope>
    <source>
        <strain evidence="3 4">HLT2-17</strain>
    </source>
</reference>
<dbReference type="Proteomes" id="UP000293764">
    <property type="component" value="Unassembled WGS sequence"/>
</dbReference>
<dbReference type="CDD" id="cd11614">
    <property type="entry name" value="SAF_CpaB_FlgA_like"/>
    <property type="match status" value="1"/>
</dbReference>
<evidence type="ECO:0000313" key="4">
    <source>
        <dbReference type="Proteomes" id="UP000293764"/>
    </source>
</evidence>